<dbReference type="AlphaFoldDB" id="A0A379DG68"/>
<sequence>MNKKDNRLEPWLDRVKQKLDPPAPASPLLPDEVWQRLEEELFAGPVVVRQPHRFYRWISVAAVFFGLLVGGAFFLYRRSKSPTETLVAVRAVEQTENSVLPKIQFPRGAKDEKVSAPFNKSQIAPQKKLSDIKSNIKEETASGNVQKPEQTFGETEAEDSSHSEDNGPESETLIMKEGDGGLIPEAGKSPHSPLSVRDERELDLLLPKKPRAKLSVGMYMGNSGSMTLTSGDDYAFSDKVVQSDISTSSIRNKDFEREYDESSFTHRLPLNIGIKIGYSLSDRFSLESGLVYTYLSSQVSPRATDKSLDQRVHYIGIPIGVNYSIWENRHLSIYAGVGGRVDKCISAVLDDRFLRMNPLQFSAGGRVGLNYKLSRHVGFYLEPGVSYFFDDGSALKTTYKENPLKATLSMGFRLLY</sequence>
<organism evidence="3 4">
    <name type="scientific">Porphyromonas macacae</name>
    <dbReference type="NCBI Taxonomy" id="28115"/>
    <lineage>
        <taxon>Bacteria</taxon>
        <taxon>Pseudomonadati</taxon>
        <taxon>Bacteroidota</taxon>
        <taxon>Bacteroidia</taxon>
        <taxon>Bacteroidales</taxon>
        <taxon>Porphyromonadaceae</taxon>
        <taxon>Porphyromonas</taxon>
    </lineage>
</organism>
<keyword evidence="2" id="KW-1133">Transmembrane helix</keyword>
<dbReference type="SUPFAM" id="SSF56925">
    <property type="entry name" value="OMPA-like"/>
    <property type="match status" value="1"/>
</dbReference>
<keyword evidence="2" id="KW-0472">Membrane</keyword>
<feature type="region of interest" description="Disordered" evidence="1">
    <location>
        <begin position="138"/>
        <end position="175"/>
    </location>
</feature>
<evidence type="ECO:0000256" key="2">
    <source>
        <dbReference type="SAM" id="Phobius"/>
    </source>
</evidence>
<reference evidence="3 4" key="1">
    <citation type="submission" date="2018-06" db="EMBL/GenBank/DDBJ databases">
        <authorList>
            <consortium name="Pathogen Informatics"/>
            <person name="Doyle S."/>
        </authorList>
    </citation>
    <scope>NUCLEOTIDE SEQUENCE [LARGE SCALE GENOMIC DNA]</scope>
    <source>
        <strain evidence="3 4">NCTC13100</strain>
    </source>
</reference>
<gene>
    <name evidence="3" type="ORF">NCTC13100_00512</name>
</gene>
<dbReference type="RefSeq" id="WP_018361292.1">
    <property type="nucleotide sequence ID" value="NZ_UGTI01000001.1"/>
</dbReference>
<feature type="compositionally biased region" description="Polar residues" evidence="1">
    <location>
        <begin position="141"/>
        <end position="153"/>
    </location>
</feature>
<dbReference type="Proteomes" id="UP000254263">
    <property type="component" value="Unassembled WGS sequence"/>
</dbReference>
<proteinExistence type="predicted"/>
<evidence type="ECO:0000313" key="4">
    <source>
        <dbReference type="Proteomes" id="UP000254263"/>
    </source>
</evidence>
<evidence type="ECO:0000256" key="1">
    <source>
        <dbReference type="SAM" id="MobiDB-lite"/>
    </source>
</evidence>
<accession>A0A379DG68</accession>
<evidence type="ECO:0000313" key="3">
    <source>
        <dbReference type="EMBL" id="SUB77390.1"/>
    </source>
</evidence>
<keyword evidence="2" id="KW-0812">Transmembrane</keyword>
<name>A0A379DG68_9PORP</name>
<protein>
    <submittedName>
        <fullName evidence="3">Uncharacterized protein</fullName>
    </submittedName>
</protein>
<dbReference type="EMBL" id="UGTI01000001">
    <property type="protein sequence ID" value="SUB77390.1"/>
    <property type="molecule type" value="Genomic_DNA"/>
</dbReference>
<feature type="transmembrane region" description="Helical" evidence="2">
    <location>
        <begin position="54"/>
        <end position="76"/>
    </location>
</feature>
<dbReference type="Gene3D" id="2.40.160.20">
    <property type="match status" value="1"/>
</dbReference>
<dbReference type="InterPro" id="IPR011250">
    <property type="entry name" value="OMP/PagP_B-barrel"/>
</dbReference>